<dbReference type="Proteomes" id="UP000095552">
    <property type="component" value="Unassembled WGS sequence"/>
</dbReference>
<dbReference type="EMBL" id="MDGQ01000005">
    <property type="protein sequence ID" value="OEK04312.1"/>
    <property type="molecule type" value="Genomic_DNA"/>
</dbReference>
<name>A0A1E5SYX8_9BACT</name>
<keyword evidence="3" id="KW-1185">Reference proteome</keyword>
<evidence type="ECO:0008006" key="4">
    <source>
        <dbReference type="Google" id="ProtNLM"/>
    </source>
</evidence>
<sequence length="272" mass="31175">MDRERFSTLLLDPSQVTDADIRALNEYRKKYPYFQSLYVVIAKALKDREHPKTEAFIKKAAIYSANRSHLKSIIEGDYVFPEKEEAPPKPEPAESVKEEKASTPEAIQQVTQEIVEKQEDQSSLKAENDSEGDNNSEDTSKDLEEIRAAKRRIEALLAGTAIEEEEKPKAKAPTTSPPKNKTSQVEIIEKFIKNEPQLERQKMHHNEVYKSQEDLASKVIKGVDHFETETLAKLMLKQGKLKRAINIYENLRLKFPEKSAYFAAQIEEIKTK</sequence>
<organism evidence="2 3">
    <name type="scientific">Roseivirga misakiensis</name>
    <dbReference type="NCBI Taxonomy" id="1563681"/>
    <lineage>
        <taxon>Bacteria</taxon>
        <taxon>Pseudomonadati</taxon>
        <taxon>Bacteroidota</taxon>
        <taxon>Cytophagia</taxon>
        <taxon>Cytophagales</taxon>
        <taxon>Roseivirgaceae</taxon>
        <taxon>Roseivirga</taxon>
    </lineage>
</organism>
<evidence type="ECO:0000313" key="3">
    <source>
        <dbReference type="Proteomes" id="UP000095552"/>
    </source>
</evidence>
<feature type="compositionally biased region" description="Basic and acidic residues" evidence="1">
    <location>
        <begin position="81"/>
        <end position="102"/>
    </location>
</feature>
<evidence type="ECO:0000256" key="1">
    <source>
        <dbReference type="SAM" id="MobiDB-lite"/>
    </source>
</evidence>
<feature type="region of interest" description="Disordered" evidence="1">
    <location>
        <begin position="81"/>
        <end position="141"/>
    </location>
</feature>
<dbReference type="OrthoDB" id="594666at2"/>
<feature type="region of interest" description="Disordered" evidence="1">
    <location>
        <begin position="159"/>
        <end position="183"/>
    </location>
</feature>
<dbReference type="STRING" id="1563681.BFP71_12580"/>
<dbReference type="RefSeq" id="WP_069835817.1">
    <property type="nucleotide sequence ID" value="NZ_MDGQ01000005.1"/>
</dbReference>
<protein>
    <recommendedName>
        <fullName evidence="4">Tetratricopeptide repeat protein</fullName>
    </recommendedName>
</protein>
<feature type="compositionally biased region" description="Basic and acidic residues" evidence="1">
    <location>
        <begin position="114"/>
        <end position="128"/>
    </location>
</feature>
<proteinExistence type="predicted"/>
<comment type="caution">
    <text evidence="2">The sequence shown here is derived from an EMBL/GenBank/DDBJ whole genome shotgun (WGS) entry which is preliminary data.</text>
</comment>
<feature type="compositionally biased region" description="Low complexity" evidence="1">
    <location>
        <begin position="171"/>
        <end position="183"/>
    </location>
</feature>
<reference evidence="2 3" key="1">
    <citation type="submission" date="2016-08" db="EMBL/GenBank/DDBJ databases">
        <title>Draft genome of Fabibacter sp. strain SK-8.</title>
        <authorList>
            <person name="Wong S.-K."/>
            <person name="Hamasaki K."/>
            <person name="Yoshizawa S."/>
        </authorList>
    </citation>
    <scope>NUCLEOTIDE SEQUENCE [LARGE SCALE GENOMIC DNA]</scope>
    <source>
        <strain evidence="2 3">SK-8</strain>
    </source>
</reference>
<gene>
    <name evidence="2" type="ORF">BFP71_12580</name>
</gene>
<evidence type="ECO:0000313" key="2">
    <source>
        <dbReference type="EMBL" id="OEK04312.1"/>
    </source>
</evidence>
<accession>A0A1E5SYX8</accession>
<dbReference type="AlphaFoldDB" id="A0A1E5SYX8"/>